<dbReference type="Pfam" id="PF04564">
    <property type="entry name" value="U-box"/>
    <property type="match status" value="1"/>
</dbReference>
<sequence length="335" mass="36665">MQCADAFKCSITGQLMVDPVSIADGQIHERAAITRWLSKHETSPNTGVKLSHKHVSALPAVRAAIQALIDSETLSKEEMGDWLLRKGVSCAAAREFAAAKTWLQRAHGIGVAAAGFQLGRTWMAEAACAGVEEAVEMLEATRTPPEVLTSLDDVRVGDIVRLSTDAMQKYIRAHREKGILYPESLINGGETCFVRKIDHEDDTLGVRLDDGSELWLPIVCCVKLRSFEAKPLSLPRARELLETKESLVNIRPDCRAAVESAGIQFTLPADYDYGPLWHVTDIAESADSARVKLCNCSDDGQHWLPLTACRAVDMDKAALRAYVAQALKLAPFLSK</sequence>
<dbReference type="OrthoDB" id="10064100at2759"/>
<evidence type="ECO:0000259" key="1">
    <source>
        <dbReference type="PROSITE" id="PS51698"/>
    </source>
</evidence>
<dbReference type="InterPro" id="IPR013083">
    <property type="entry name" value="Znf_RING/FYVE/PHD"/>
</dbReference>
<feature type="domain" description="U-box" evidence="1">
    <location>
        <begin position="2"/>
        <end position="75"/>
    </location>
</feature>
<dbReference type="InterPro" id="IPR052085">
    <property type="entry name" value="WD-SAM-U-box"/>
</dbReference>
<evidence type="ECO:0000313" key="2">
    <source>
        <dbReference type="EMBL" id="KOO28948.1"/>
    </source>
</evidence>
<dbReference type="SUPFAM" id="SSF57850">
    <property type="entry name" value="RING/U-box"/>
    <property type="match status" value="1"/>
</dbReference>
<comment type="caution">
    <text evidence="2">The sequence shown here is derived from an EMBL/GenBank/DDBJ whole genome shotgun (WGS) entry which is preliminary data.</text>
</comment>
<dbReference type="PANTHER" id="PTHR46573:SF1">
    <property type="entry name" value="WD REPEAT, SAM AND U-BOX DOMAIN-CONTAINING PROTEIN 1"/>
    <property type="match status" value="1"/>
</dbReference>
<dbReference type="InterPro" id="IPR003613">
    <property type="entry name" value="Ubox_domain"/>
</dbReference>
<dbReference type="Gene3D" id="3.30.40.10">
    <property type="entry name" value="Zinc/RING finger domain, C3HC4 (zinc finger)"/>
    <property type="match status" value="1"/>
</dbReference>
<dbReference type="CDD" id="cd16655">
    <property type="entry name" value="RING-Ubox_WDSUB1-like"/>
    <property type="match status" value="1"/>
</dbReference>
<reference evidence="3" key="1">
    <citation type="journal article" date="2015" name="PLoS Genet.">
        <title>Genome Sequence and Transcriptome Analyses of Chrysochromulina tobin: Metabolic Tools for Enhanced Algal Fitness in the Prominent Order Prymnesiales (Haptophyceae).</title>
        <authorList>
            <person name="Hovde B.T."/>
            <person name="Deodato C.R."/>
            <person name="Hunsperger H.M."/>
            <person name="Ryken S.A."/>
            <person name="Yost W."/>
            <person name="Jha R.K."/>
            <person name="Patterson J."/>
            <person name="Monnat R.J. Jr."/>
            <person name="Barlow S.B."/>
            <person name="Starkenburg S.R."/>
            <person name="Cattolico R.A."/>
        </authorList>
    </citation>
    <scope>NUCLEOTIDE SEQUENCE</scope>
    <source>
        <strain evidence="3">CCMP291</strain>
    </source>
</reference>
<dbReference type="SMART" id="SM00504">
    <property type="entry name" value="Ubox"/>
    <property type="match status" value="1"/>
</dbReference>
<dbReference type="Proteomes" id="UP000037460">
    <property type="component" value="Unassembled WGS sequence"/>
</dbReference>
<evidence type="ECO:0000313" key="3">
    <source>
        <dbReference type="Proteomes" id="UP000037460"/>
    </source>
</evidence>
<dbReference type="GO" id="GO:0004842">
    <property type="term" value="F:ubiquitin-protein transferase activity"/>
    <property type="evidence" value="ECO:0007669"/>
    <property type="project" value="InterPro"/>
</dbReference>
<dbReference type="PROSITE" id="PS51698">
    <property type="entry name" value="U_BOX"/>
    <property type="match status" value="1"/>
</dbReference>
<dbReference type="EMBL" id="JWZX01002488">
    <property type="protein sequence ID" value="KOO28948.1"/>
    <property type="molecule type" value="Genomic_DNA"/>
</dbReference>
<accession>A0A0M0JRU3</accession>
<organism evidence="2 3">
    <name type="scientific">Chrysochromulina tobinii</name>
    <dbReference type="NCBI Taxonomy" id="1460289"/>
    <lineage>
        <taxon>Eukaryota</taxon>
        <taxon>Haptista</taxon>
        <taxon>Haptophyta</taxon>
        <taxon>Prymnesiophyceae</taxon>
        <taxon>Prymnesiales</taxon>
        <taxon>Chrysochromulinaceae</taxon>
        <taxon>Chrysochromulina</taxon>
    </lineage>
</organism>
<dbReference type="PANTHER" id="PTHR46573">
    <property type="entry name" value="WD REPEAT, SAM AND U-BOX DOMAIN-CONTAINING PROTEIN 1"/>
    <property type="match status" value="1"/>
</dbReference>
<dbReference type="GO" id="GO:0016567">
    <property type="term" value="P:protein ubiquitination"/>
    <property type="evidence" value="ECO:0007669"/>
    <property type="project" value="InterPro"/>
</dbReference>
<protein>
    <submittedName>
        <fullName evidence="2">Ubiquitin-protein pub17</fullName>
    </submittedName>
</protein>
<keyword evidence="3" id="KW-1185">Reference proteome</keyword>
<gene>
    <name evidence="2" type="ORF">Ctob_004830</name>
</gene>
<proteinExistence type="predicted"/>
<dbReference type="AlphaFoldDB" id="A0A0M0JRU3"/>
<name>A0A0M0JRU3_9EUKA</name>